<gene>
    <name evidence="11" type="primary">xerD</name>
    <name evidence="14" type="ORF">KS2013_1548</name>
</gene>
<dbReference type="NCBIfam" id="TIGR02225">
    <property type="entry name" value="recomb_XerD"/>
    <property type="match status" value="1"/>
</dbReference>
<dbReference type="InterPro" id="IPR011932">
    <property type="entry name" value="Recomb_XerD"/>
</dbReference>
<feature type="domain" description="Tyr recombinase" evidence="12">
    <location>
        <begin position="106"/>
        <end position="289"/>
    </location>
</feature>
<protein>
    <recommendedName>
        <fullName evidence="3 11">Tyrosine recombinase XerD</fullName>
    </recommendedName>
</protein>
<dbReference type="HAMAP" id="MF_01807">
    <property type="entry name" value="Recomb_XerD"/>
    <property type="match status" value="1"/>
</dbReference>
<keyword evidence="4 11" id="KW-0963">Cytoplasm</keyword>
<proteinExistence type="inferred from homology"/>
<accession>A0A1B3BBT2</accession>
<dbReference type="InterPro" id="IPR010998">
    <property type="entry name" value="Integrase_recombinase_N"/>
</dbReference>
<evidence type="ECO:0000256" key="9">
    <source>
        <dbReference type="ARBA" id="ARBA00023172"/>
    </source>
</evidence>
<dbReference type="PANTHER" id="PTHR30349">
    <property type="entry name" value="PHAGE INTEGRASE-RELATED"/>
    <property type="match status" value="1"/>
</dbReference>
<dbReference type="STRING" id="1144748.KS2013_1548"/>
<evidence type="ECO:0000256" key="1">
    <source>
        <dbReference type="ARBA" id="ARBA00004496"/>
    </source>
</evidence>
<dbReference type="GO" id="GO:0006313">
    <property type="term" value="P:DNA transposition"/>
    <property type="evidence" value="ECO:0007669"/>
    <property type="project" value="UniProtKB-UniRule"/>
</dbReference>
<dbReference type="PANTHER" id="PTHR30349:SF90">
    <property type="entry name" value="TYROSINE RECOMBINASE XERD"/>
    <property type="match status" value="1"/>
</dbReference>
<evidence type="ECO:0000313" key="15">
    <source>
        <dbReference type="Proteomes" id="UP000094147"/>
    </source>
</evidence>
<dbReference type="InterPro" id="IPR044068">
    <property type="entry name" value="CB"/>
</dbReference>
<dbReference type="GO" id="GO:0003677">
    <property type="term" value="F:DNA binding"/>
    <property type="evidence" value="ECO:0007669"/>
    <property type="project" value="UniProtKB-UniRule"/>
</dbReference>
<dbReference type="OrthoDB" id="9801717at2"/>
<dbReference type="Pfam" id="PF02899">
    <property type="entry name" value="Phage_int_SAM_1"/>
    <property type="match status" value="1"/>
</dbReference>
<keyword evidence="7 11" id="KW-0229">DNA integration</keyword>
<evidence type="ECO:0000256" key="3">
    <source>
        <dbReference type="ARBA" id="ARBA00015810"/>
    </source>
</evidence>
<feature type="domain" description="Core-binding (CB)" evidence="13">
    <location>
        <begin position="1"/>
        <end position="85"/>
    </location>
</feature>
<dbReference type="SUPFAM" id="SSF47823">
    <property type="entry name" value="lambda integrase-like, N-terminal domain"/>
    <property type="match status" value="1"/>
</dbReference>
<keyword evidence="15" id="KW-1185">Reference proteome</keyword>
<evidence type="ECO:0000256" key="6">
    <source>
        <dbReference type="ARBA" id="ARBA00022829"/>
    </source>
</evidence>
<comment type="subcellular location">
    <subcellularLocation>
        <location evidence="1 11">Cytoplasm</location>
    </subcellularLocation>
</comment>
<dbReference type="Gene3D" id="1.10.150.130">
    <property type="match status" value="1"/>
</dbReference>
<evidence type="ECO:0000259" key="12">
    <source>
        <dbReference type="PROSITE" id="PS51898"/>
    </source>
</evidence>
<comment type="similarity">
    <text evidence="2 11">Belongs to the 'phage' integrase family. XerD subfamily.</text>
</comment>
<dbReference type="AlphaFoldDB" id="A0A1B3BBT2"/>
<dbReference type="Pfam" id="PF00589">
    <property type="entry name" value="Phage_integrase"/>
    <property type="match status" value="1"/>
</dbReference>
<dbReference type="Gene3D" id="1.10.443.10">
    <property type="entry name" value="Intergrase catalytic core"/>
    <property type="match status" value="1"/>
</dbReference>
<dbReference type="InterPro" id="IPR004107">
    <property type="entry name" value="Integrase_SAM-like_N"/>
</dbReference>
<evidence type="ECO:0000256" key="4">
    <source>
        <dbReference type="ARBA" id="ARBA00022490"/>
    </source>
</evidence>
<dbReference type="PROSITE" id="PS51900">
    <property type="entry name" value="CB"/>
    <property type="match status" value="1"/>
</dbReference>
<dbReference type="InterPro" id="IPR023009">
    <property type="entry name" value="Tyrosine_recombinase_XerC/XerD"/>
</dbReference>
<dbReference type="InterPro" id="IPR011010">
    <property type="entry name" value="DNA_brk_join_enz"/>
</dbReference>
<dbReference type="InterPro" id="IPR002104">
    <property type="entry name" value="Integrase_catalytic"/>
</dbReference>
<evidence type="ECO:0000313" key="14">
    <source>
        <dbReference type="EMBL" id="AOE50258.1"/>
    </source>
</evidence>
<dbReference type="PROSITE" id="PS51898">
    <property type="entry name" value="TYR_RECOMBINASE"/>
    <property type="match status" value="1"/>
</dbReference>
<dbReference type="NCBIfam" id="NF040815">
    <property type="entry name" value="recomb_XerA_Arch"/>
    <property type="match status" value="1"/>
</dbReference>
<dbReference type="CDD" id="cd00798">
    <property type="entry name" value="INT_XerDC_C"/>
    <property type="match status" value="1"/>
</dbReference>
<evidence type="ECO:0000256" key="2">
    <source>
        <dbReference type="ARBA" id="ARBA00010450"/>
    </source>
</evidence>
<evidence type="ECO:0000256" key="8">
    <source>
        <dbReference type="ARBA" id="ARBA00023125"/>
    </source>
</evidence>
<dbReference type="InterPro" id="IPR050090">
    <property type="entry name" value="Tyrosine_recombinase_XerCD"/>
</dbReference>
<keyword evidence="6 11" id="KW-0159">Chromosome partition</keyword>
<dbReference type="SUPFAM" id="SSF56349">
    <property type="entry name" value="DNA breaking-rejoining enzymes"/>
    <property type="match status" value="1"/>
</dbReference>
<keyword evidence="5 11" id="KW-0132">Cell division</keyword>
<dbReference type="NCBIfam" id="NF001399">
    <property type="entry name" value="PRK00283.1"/>
    <property type="match status" value="1"/>
</dbReference>
<evidence type="ECO:0000256" key="10">
    <source>
        <dbReference type="ARBA" id="ARBA00023306"/>
    </source>
</evidence>
<feature type="active site" evidence="11">
    <location>
        <position position="267"/>
    </location>
</feature>
<dbReference type="KEGG" id="ksd:KS2013_1548"/>
<dbReference type="GO" id="GO:0009037">
    <property type="term" value="F:tyrosine-based site-specific recombinase activity"/>
    <property type="evidence" value="ECO:0007669"/>
    <property type="project" value="UniProtKB-UniRule"/>
</dbReference>
<evidence type="ECO:0000259" key="13">
    <source>
        <dbReference type="PROSITE" id="PS51900"/>
    </source>
</evidence>
<comment type="function">
    <text evidence="11">Site-specific tyrosine recombinase, which acts by catalyzing the cutting and rejoining of the recombining DNA molecules. The XerC-XerD complex is essential to convert dimers of the bacterial chromosome into monomers to permit their segregation at cell division. It also contributes to the segregational stability of plasmids.</text>
</comment>
<evidence type="ECO:0000256" key="5">
    <source>
        <dbReference type="ARBA" id="ARBA00022618"/>
    </source>
</evidence>
<dbReference type="GO" id="GO:0051301">
    <property type="term" value="P:cell division"/>
    <property type="evidence" value="ECO:0007669"/>
    <property type="project" value="UniProtKB-KW"/>
</dbReference>
<reference evidence="15" key="1">
    <citation type="submission" date="2015-08" db="EMBL/GenBank/DDBJ databases">
        <authorList>
            <person name="Kim K.M."/>
        </authorList>
    </citation>
    <scope>NUCLEOTIDE SEQUENCE [LARGE SCALE GENOMIC DNA]</scope>
    <source>
        <strain evidence="15">KCTC 23892</strain>
    </source>
</reference>
<keyword evidence="8 11" id="KW-0238">DNA-binding</keyword>
<dbReference type="GO" id="GO:0007059">
    <property type="term" value="P:chromosome segregation"/>
    <property type="evidence" value="ECO:0007669"/>
    <property type="project" value="UniProtKB-UniRule"/>
</dbReference>
<feature type="active site" evidence="11">
    <location>
        <position position="244"/>
    </location>
</feature>
<dbReference type="Proteomes" id="UP000094147">
    <property type="component" value="Chromosome"/>
</dbReference>
<name>A0A1B3BBT2_9GAMM</name>
<dbReference type="InterPro" id="IPR013762">
    <property type="entry name" value="Integrase-like_cat_sf"/>
</dbReference>
<comment type="subunit">
    <text evidence="11">Forms a cyclic heterotetrameric complex composed of two molecules of XerC and two molecules of XerD.</text>
</comment>
<feature type="active site" description="O-(3'-phospho-DNA)-tyrosine intermediate" evidence="11">
    <location>
        <position position="276"/>
    </location>
</feature>
<evidence type="ECO:0000256" key="7">
    <source>
        <dbReference type="ARBA" id="ARBA00022908"/>
    </source>
</evidence>
<dbReference type="GO" id="GO:0005737">
    <property type="term" value="C:cytoplasm"/>
    <property type="evidence" value="ECO:0007669"/>
    <property type="project" value="UniProtKB-SubCell"/>
</dbReference>
<feature type="active site" evidence="11">
    <location>
        <position position="170"/>
    </location>
</feature>
<dbReference type="HAMAP" id="MF_01808">
    <property type="entry name" value="Recomb_XerC_XerD"/>
    <property type="match status" value="1"/>
</dbReference>
<dbReference type="PATRIC" id="fig|1144748.3.peg.1560"/>
<evidence type="ECO:0000256" key="11">
    <source>
        <dbReference type="HAMAP-Rule" id="MF_01807"/>
    </source>
</evidence>
<sequence>MNSALIERFCDHVWMEQGLSDATLSSYRSDLKLFAKWLDKGSSSLESCDLSTLQSYMAYRYKKNYSSRSTARFLSSARKFYQYLLQTNQIKIDPTQQIETPKVQPPVPKTLSEKDVELLLAQPELDTPIGLRDKAMLELLYSSGLRITELISMEVNQIGFIQGVMRVIGKGNKERLVPIGEEALSAVRAYLKYGRPELASNAPNDWLFLSTRGSIMTRQTFWYRIKHYAKNAGIRTHLSPHTLRHAFATHLLNHGADLRTLQMLLGHSDLSTTQIYTYVARERLKQLHSEHHPRG</sequence>
<keyword evidence="10 11" id="KW-0131">Cell cycle</keyword>
<feature type="active site" evidence="11">
    <location>
        <position position="241"/>
    </location>
</feature>
<dbReference type="EMBL" id="CP012418">
    <property type="protein sequence ID" value="AOE50258.1"/>
    <property type="molecule type" value="Genomic_DNA"/>
</dbReference>
<feature type="active site" evidence="11">
    <location>
        <position position="146"/>
    </location>
</feature>
<keyword evidence="9 11" id="KW-0233">DNA recombination</keyword>
<organism evidence="14 15">
    <name type="scientific">Kangiella sediminilitoris</name>
    <dbReference type="NCBI Taxonomy" id="1144748"/>
    <lineage>
        <taxon>Bacteria</taxon>
        <taxon>Pseudomonadati</taxon>
        <taxon>Pseudomonadota</taxon>
        <taxon>Gammaproteobacteria</taxon>
        <taxon>Kangiellales</taxon>
        <taxon>Kangiellaceae</taxon>
        <taxon>Kangiella</taxon>
    </lineage>
</organism>
<dbReference type="RefSeq" id="WP_071890158.1">
    <property type="nucleotide sequence ID" value="NZ_CP012418.1"/>
</dbReference>